<dbReference type="GO" id="GO:0005886">
    <property type="term" value="C:plasma membrane"/>
    <property type="evidence" value="ECO:0007669"/>
    <property type="project" value="UniProtKB-SubCell"/>
</dbReference>
<sequence>MVDGQTNQAPNWHACEVEDAFAKSGSTPDGLLSDEIEKRLQEYGPNRLKPQDKQSPLMRFLMQFHNVLIYVLIGAGIVTSLLGHWVDSGVIFAVVIVNAIIGYLQEGKAEKALDAIRNMLSQQAMVKRDGHFVSLAAEELVPGDIISLQSGDRVPADLRLFKTRELRIEEAMLTGESLPAEKSTQTVTEDAAIGDRNNLAYSGTLVTYGQGQGLVIATGDNTEIGRISGMLRHVQSLTTPLLKQMTLFGQRLTIGIAGLAAITFAFGILFQNYSASDMFLAAVGLAVAGIPEGLPAIMTITLAIGVQRMARKNSIIRRLPAVETLGSVTVICSDKTGTLTRNEMTVSTVTTATGIVEVTGSGYDPHGTFMQDGLEISLEHHPQLHEMAQAALLCNDARISEAEGDWQMQGDPTEGALVTLALKAGLQQAHYQTQFPRIDAIPFESEHRFMASLHHDHNGHGFVYIKGAPERVLEMCSLERKGGEDMPLNQQHWESCINDIAARGQRLLAIAFRTVAGDKQALSFKDVQGELTLLGMVGIIDPPREEAITAVNACQNAGIRVKMITGDHSITALAIAAQMGIGDGVSVVNGVEMSKCSKEELQQIAQQSDVFARVSPEQKLQLVTALQASGEVVSMTGDGVNDAPALKRADVGVAMGINGTEVAKEASEMVLADDNFASIARAVEEGRTVYDNLKKSIMFILPTNGGEAFIIIAAIIMGSALPITPAQILWVNMITAVTLALTLAFEPPEQNVMQRPPRDSGEPILSGFLLWRILFVSLIIVAGTFGLFLWEQAQGSSLQVSRSVAVNTLVMFEIFYLFSSRYLLAPSLTHEGISGNRYALYAIALLITFQIIFTYTPPMQLMFGTANMSIDAWIRVVTVASSVLFLVEAEKLFLRVLARRKQ</sequence>
<evidence type="ECO:0000313" key="14">
    <source>
        <dbReference type="Proteomes" id="UP000231632"/>
    </source>
</evidence>
<dbReference type="SMART" id="SM00831">
    <property type="entry name" value="Cation_ATPase_N"/>
    <property type="match status" value="1"/>
</dbReference>
<name>A0A1L8CPW8_9PROT</name>
<dbReference type="Proteomes" id="UP000231632">
    <property type="component" value="Unassembled WGS sequence"/>
</dbReference>
<keyword evidence="5" id="KW-0479">Metal-binding</keyword>
<dbReference type="Pfam" id="PF00122">
    <property type="entry name" value="E1-E2_ATPase"/>
    <property type="match status" value="1"/>
</dbReference>
<dbReference type="SUPFAM" id="SSF56784">
    <property type="entry name" value="HAD-like"/>
    <property type="match status" value="1"/>
</dbReference>
<evidence type="ECO:0000256" key="11">
    <source>
        <dbReference type="SAM" id="Phobius"/>
    </source>
</evidence>
<feature type="transmembrane region" description="Helical" evidence="11">
    <location>
        <begin position="765"/>
        <end position="788"/>
    </location>
</feature>
<dbReference type="InterPro" id="IPR036412">
    <property type="entry name" value="HAD-like_sf"/>
</dbReference>
<feature type="transmembrane region" description="Helical" evidence="11">
    <location>
        <begin position="697"/>
        <end position="721"/>
    </location>
</feature>
<accession>A0A1L8CPW8</accession>
<dbReference type="GO" id="GO:0005524">
    <property type="term" value="F:ATP binding"/>
    <property type="evidence" value="ECO:0007669"/>
    <property type="project" value="UniProtKB-KW"/>
</dbReference>
<dbReference type="GO" id="GO:0016887">
    <property type="term" value="F:ATP hydrolysis activity"/>
    <property type="evidence" value="ECO:0007669"/>
    <property type="project" value="InterPro"/>
</dbReference>
<dbReference type="Gene3D" id="3.40.1110.10">
    <property type="entry name" value="Calcium-transporting ATPase, cytoplasmic domain N"/>
    <property type="match status" value="1"/>
</dbReference>
<dbReference type="SFLD" id="SFLDG00002">
    <property type="entry name" value="C1.7:_P-type_atpase_like"/>
    <property type="match status" value="1"/>
</dbReference>
<dbReference type="Pfam" id="PF13246">
    <property type="entry name" value="Cation_ATPase"/>
    <property type="match status" value="1"/>
</dbReference>
<dbReference type="InterPro" id="IPR023298">
    <property type="entry name" value="ATPase_P-typ_TM_dom_sf"/>
</dbReference>
<evidence type="ECO:0000256" key="9">
    <source>
        <dbReference type="ARBA" id="ARBA00022989"/>
    </source>
</evidence>
<comment type="subcellular location">
    <subcellularLocation>
        <location evidence="1">Cell membrane</location>
        <topology evidence="1">Multi-pass membrane protein</topology>
    </subcellularLocation>
</comment>
<dbReference type="InterPro" id="IPR059000">
    <property type="entry name" value="ATPase_P-type_domA"/>
</dbReference>
<evidence type="ECO:0000259" key="12">
    <source>
        <dbReference type="SMART" id="SM00831"/>
    </source>
</evidence>
<dbReference type="PRINTS" id="PR00119">
    <property type="entry name" value="CATATPASE"/>
</dbReference>
<dbReference type="SFLD" id="SFLDS00003">
    <property type="entry name" value="Haloacid_Dehalogenase"/>
    <property type="match status" value="1"/>
</dbReference>
<dbReference type="GO" id="GO:1990573">
    <property type="term" value="P:potassium ion import across plasma membrane"/>
    <property type="evidence" value="ECO:0007669"/>
    <property type="project" value="TreeGrafter"/>
</dbReference>
<dbReference type="Pfam" id="PF08282">
    <property type="entry name" value="Hydrolase_3"/>
    <property type="match status" value="1"/>
</dbReference>
<dbReference type="NCBIfam" id="TIGR01494">
    <property type="entry name" value="ATPase_P-type"/>
    <property type="match status" value="2"/>
</dbReference>
<feature type="transmembrane region" description="Helical" evidence="11">
    <location>
        <begin position="57"/>
        <end position="78"/>
    </location>
</feature>
<evidence type="ECO:0000313" key="13">
    <source>
        <dbReference type="EMBL" id="GAV20958.1"/>
    </source>
</evidence>
<dbReference type="GO" id="GO:0005391">
    <property type="term" value="F:P-type sodium:potassium-exchanging transporter activity"/>
    <property type="evidence" value="ECO:0007669"/>
    <property type="project" value="TreeGrafter"/>
</dbReference>
<dbReference type="GO" id="GO:0030007">
    <property type="term" value="P:intracellular potassium ion homeostasis"/>
    <property type="evidence" value="ECO:0007669"/>
    <property type="project" value="TreeGrafter"/>
</dbReference>
<keyword evidence="10 11" id="KW-0472">Membrane</keyword>
<evidence type="ECO:0000256" key="8">
    <source>
        <dbReference type="ARBA" id="ARBA00022967"/>
    </source>
</evidence>
<dbReference type="RefSeq" id="WP_072660261.1">
    <property type="nucleotide sequence ID" value="NZ_BDFD01000018.1"/>
</dbReference>
<dbReference type="FunFam" id="3.40.50.1000:FF:000001">
    <property type="entry name" value="Phospholipid-transporting ATPase IC"/>
    <property type="match status" value="1"/>
</dbReference>
<evidence type="ECO:0000256" key="4">
    <source>
        <dbReference type="ARBA" id="ARBA00022692"/>
    </source>
</evidence>
<dbReference type="FunFam" id="2.70.150.10:FF:000016">
    <property type="entry name" value="Calcium-transporting P-type ATPase putative"/>
    <property type="match status" value="1"/>
</dbReference>
<evidence type="ECO:0000256" key="2">
    <source>
        <dbReference type="ARBA" id="ARBA00005675"/>
    </source>
</evidence>
<dbReference type="InterPro" id="IPR006068">
    <property type="entry name" value="ATPase_P-typ_cation-transptr_C"/>
</dbReference>
<dbReference type="GO" id="GO:0036376">
    <property type="term" value="P:sodium ion export across plasma membrane"/>
    <property type="evidence" value="ECO:0007669"/>
    <property type="project" value="TreeGrafter"/>
</dbReference>
<comment type="similarity">
    <text evidence="2">Belongs to the cation transport ATPase (P-type) (TC 3.A.3) family. Type IIA subfamily.</text>
</comment>
<dbReference type="InterPro" id="IPR023299">
    <property type="entry name" value="ATPase_P-typ_cyto_dom_N"/>
</dbReference>
<gene>
    <name evidence="13" type="ORF">MMIC_P1936</name>
</gene>
<dbReference type="PANTHER" id="PTHR43294">
    <property type="entry name" value="SODIUM/POTASSIUM-TRANSPORTING ATPASE SUBUNIT ALPHA"/>
    <property type="match status" value="1"/>
</dbReference>
<dbReference type="SUPFAM" id="SSF81665">
    <property type="entry name" value="Calcium ATPase, transmembrane domain M"/>
    <property type="match status" value="1"/>
</dbReference>
<dbReference type="FunFam" id="3.40.1110.10:FF:000094">
    <property type="entry name" value="Cation-transporting P-type ATPase"/>
    <property type="match status" value="1"/>
</dbReference>
<keyword evidence="3" id="KW-1003">Cell membrane</keyword>
<dbReference type="SUPFAM" id="SSF81653">
    <property type="entry name" value="Calcium ATPase, transduction domain A"/>
    <property type="match status" value="1"/>
</dbReference>
<feature type="domain" description="Cation-transporting P-type ATPase N-terminal" evidence="12">
    <location>
        <begin position="11"/>
        <end position="84"/>
    </location>
</feature>
<dbReference type="InterPro" id="IPR004014">
    <property type="entry name" value="ATPase_P-typ_cation-transptr_N"/>
</dbReference>
<dbReference type="SUPFAM" id="SSF81660">
    <property type="entry name" value="Metal cation-transporting ATPase, ATP-binding domain N"/>
    <property type="match status" value="1"/>
</dbReference>
<feature type="transmembrane region" description="Helical" evidence="11">
    <location>
        <begin position="838"/>
        <end position="856"/>
    </location>
</feature>
<evidence type="ECO:0000256" key="6">
    <source>
        <dbReference type="ARBA" id="ARBA00022741"/>
    </source>
</evidence>
<feature type="transmembrane region" description="Helical" evidence="11">
    <location>
        <begin position="279"/>
        <end position="306"/>
    </location>
</feature>
<dbReference type="GO" id="GO:0006883">
    <property type="term" value="P:intracellular sodium ion homeostasis"/>
    <property type="evidence" value="ECO:0007669"/>
    <property type="project" value="TreeGrafter"/>
</dbReference>
<comment type="caution">
    <text evidence="13">The sequence shown here is derived from an EMBL/GenBank/DDBJ whole genome shotgun (WGS) entry which is preliminary data.</text>
</comment>
<keyword evidence="7" id="KW-0067">ATP-binding</keyword>
<proteinExistence type="inferred from homology"/>
<keyword evidence="8" id="KW-1278">Translocase</keyword>
<dbReference type="CDD" id="cd02080">
    <property type="entry name" value="P-type_ATPase_cation"/>
    <property type="match status" value="1"/>
</dbReference>
<evidence type="ECO:0000256" key="7">
    <source>
        <dbReference type="ARBA" id="ARBA00022840"/>
    </source>
</evidence>
<dbReference type="PROSITE" id="PS00154">
    <property type="entry name" value="ATPASE_E1_E2"/>
    <property type="match status" value="1"/>
</dbReference>
<dbReference type="Gene3D" id="2.70.150.10">
    <property type="entry name" value="Calcium-transporting ATPase, cytoplasmic transduction domain A"/>
    <property type="match status" value="1"/>
</dbReference>
<keyword evidence="14" id="KW-1185">Reference proteome</keyword>
<keyword evidence="9 11" id="KW-1133">Transmembrane helix</keyword>
<keyword evidence="6" id="KW-0547">Nucleotide-binding</keyword>
<dbReference type="InterPro" id="IPR018303">
    <property type="entry name" value="ATPase_P-typ_P_site"/>
</dbReference>
<dbReference type="GO" id="GO:0046872">
    <property type="term" value="F:metal ion binding"/>
    <property type="evidence" value="ECO:0007669"/>
    <property type="project" value="UniProtKB-KW"/>
</dbReference>
<dbReference type="InterPro" id="IPR050510">
    <property type="entry name" value="Cation_transp_ATPase_P-type"/>
</dbReference>
<dbReference type="InterPro" id="IPR008250">
    <property type="entry name" value="ATPase_P-typ_transduc_dom_A_sf"/>
</dbReference>
<dbReference type="Pfam" id="PF00689">
    <property type="entry name" value="Cation_ATPase_C"/>
    <property type="match status" value="1"/>
</dbReference>
<reference evidence="13 14" key="1">
    <citation type="journal article" date="2017" name="Arch. Microbiol.">
        <title>Mariprofundus micogutta sp. nov., a novel iron-oxidizing zetaproteobacterium isolated from a deep-sea hydrothermal field at the Bayonnaise knoll of the Izu-Ogasawara arc, and a description of Mariprofundales ord. nov. and Zetaproteobacteria classis nov.</title>
        <authorList>
            <person name="Makita H."/>
            <person name="Tanaka E."/>
            <person name="Mitsunobu S."/>
            <person name="Miyazaki M."/>
            <person name="Nunoura T."/>
            <person name="Uematsu K."/>
            <person name="Takaki Y."/>
            <person name="Nishi S."/>
            <person name="Shimamura S."/>
            <person name="Takai K."/>
        </authorList>
    </citation>
    <scope>NUCLEOTIDE SEQUENCE [LARGE SCALE GENOMIC DNA]</scope>
    <source>
        <strain evidence="13 14">ET2</strain>
    </source>
</reference>
<dbReference type="SFLD" id="SFLDF00027">
    <property type="entry name" value="p-type_atpase"/>
    <property type="match status" value="1"/>
</dbReference>
<dbReference type="InterPro" id="IPR023214">
    <property type="entry name" value="HAD_sf"/>
</dbReference>
<dbReference type="InterPro" id="IPR001757">
    <property type="entry name" value="P_typ_ATPase"/>
</dbReference>
<dbReference type="GO" id="GO:1902600">
    <property type="term" value="P:proton transmembrane transport"/>
    <property type="evidence" value="ECO:0007669"/>
    <property type="project" value="TreeGrafter"/>
</dbReference>
<feature type="transmembrane region" description="Helical" evidence="11">
    <location>
        <begin position="252"/>
        <end position="273"/>
    </location>
</feature>
<dbReference type="PRINTS" id="PR00120">
    <property type="entry name" value="HATPASE"/>
</dbReference>
<evidence type="ECO:0000256" key="3">
    <source>
        <dbReference type="ARBA" id="ARBA00022475"/>
    </source>
</evidence>
<dbReference type="Gene3D" id="1.20.1110.10">
    <property type="entry name" value="Calcium-transporting ATPase, transmembrane domain"/>
    <property type="match status" value="1"/>
</dbReference>
<dbReference type="FunFam" id="3.40.50.1000:FF:000028">
    <property type="entry name" value="Calcium-transporting P-type ATPase, putative"/>
    <property type="match status" value="1"/>
</dbReference>
<dbReference type="InterPro" id="IPR044492">
    <property type="entry name" value="P_typ_ATPase_HD_dom"/>
</dbReference>
<dbReference type="PANTHER" id="PTHR43294:SF20">
    <property type="entry name" value="P-TYPE ATPASE"/>
    <property type="match status" value="1"/>
</dbReference>
<organism evidence="13 14">
    <name type="scientific">Mariprofundus micogutta</name>
    <dbReference type="NCBI Taxonomy" id="1921010"/>
    <lineage>
        <taxon>Bacteria</taxon>
        <taxon>Pseudomonadati</taxon>
        <taxon>Pseudomonadota</taxon>
        <taxon>Candidatius Mariprofundia</taxon>
        <taxon>Mariprofundales</taxon>
        <taxon>Mariprofundaceae</taxon>
        <taxon>Mariprofundus</taxon>
    </lineage>
</organism>
<dbReference type="EMBL" id="BDFD01000018">
    <property type="protein sequence ID" value="GAV20958.1"/>
    <property type="molecule type" value="Genomic_DNA"/>
</dbReference>
<evidence type="ECO:0000256" key="10">
    <source>
        <dbReference type="ARBA" id="ARBA00023136"/>
    </source>
</evidence>
<feature type="transmembrane region" description="Helical" evidence="11">
    <location>
        <begin position="800"/>
        <end position="818"/>
    </location>
</feature>
<dbReference type="Gene3D" id="3.40.50.1000">
    <property type="entry name" value="HAD superfamily/HAD-like"/>
    <property type="match status" value="1"/>
</dbReference>
<evidence type="ECO:0000256" key="1">
    <source>
        <dbReference type="ARBA" id="ARBA00004651"/>
    </source>
</evidence>
<dbReference type="Pfam" id="PF00690">
    <property type="entry name" value="Cation_ATPase_N"/>
    <property type="match status" value="1"/>
</dbReference>
<feature type="transmembrane region" description="Helical" evidence="11">
    <location>
        <begin position="727"/>
        <end position="745"/>
    </location>
</feature>
<keyword evidence="4 11" id="KW-0812">Transmembrane</keyword>
<dbReference type="STRING" id="1921010.MMIC_P1936"/>
<protein>
    <submittedName>
        <fullName evidence="13">Ca2+-transporting ATPase</fullName>
    </submittedName>
</protein>
<dbReference type="AlphaFoldDB" id="A0A1L8CPW8"/>
<feature type="transmembrane region" description="Helical" evidence="11">
    <location>
        <begin position="84"/>
        <end position="104"/>
    </location>
</feature>
<dbReference type="OrthoDB" id="5496529at2"/>
<feature type="transmembrane region" description="Helical" evidence="11">
    <location>
        <begin position="872"/>
        <end position="894"/>
    </location>
</feature>
<evidence type="ECO:0000256" key="5">
    <source>
        <dbReference type="ARBA" id="ARBA00022723"/>
    </source>
</evidence>